<dbReference type="Gene3D" id="3.90.550.10">
    <property type="entry name" value="Spore Coat Polysaccharide Biosynthesis Protein SpsA, Chain A"/>
    <property type="match status" value="1"/>
</dbReference>
<dbReference type="InterPro" id="IPR029044">
    <property type="entry name" value="Nucleotide-diphossugar_trans"/>
</dbReference>
<dbReference type="InterPro" id="IPR001173">
    <property type="entry name" value="Glyco_trans_2-like"/>
</dbReference>
<dbReference type="Proteomes" id="UP001153050">
    <property type="component" value="Unassembled WGS sequence"/>
</dbReference>
<gene>
    <name evidence="2" type="ORF">MES5069_620059</name>
</gene>
<dbReference type="PANTHER" id="PTHR22916:SF3">
    <property type="entry name" value="UDP-GLCNAC:BETAGAL BETA-1,3-N-ACETYLGLUCOSAMINYLTRANSFERASE-LIKE PROTEIN 1"/>
    <property type="match status" value="1"/>
</dbReference>
<dbReference type="CDD" id="cd00761">
    <property type="entry name" value="Glyco_tranf_GTA_type"/>
    <property type="match status" value="1"/>
</dbReference>
<dbReference type="PANTHER" id="PTHR22916">
    <property type="entry name" value="GLYCOSYLTRANSFERASE"/>
    <property type="match status" value="1"/>
</dbReference>
<dbReference type="EMBL" id="CAKXZT010000160">
    <property type="protein sequence ID" value="CAH2407750.1"/>
    <property type="molecule type" value="Genomic_DNA"/>
</dbReference>
<organism evidence="2 3">
    <name type="scientific">Mesorhizobium escarrei</name>
    <dbReference type="NCBI Taxonomy" id="666018"/>
    <lineage>
        <taxon>Bacteria</taxon>
        <taxon>Pseudomonadati</taxon>
        <taxon>Pseudomonadota</taxon>
        <taxon>Alphaproteobacteria</taxon>
        <taxon>Hyphomicrobiales</taxon>
        <taxon>Phyllobacteriaceae</taxon>
        <taxon>Mesorhizobium</taxon>
    </lineage>
</organism>
<feature type="domain" description="Glycosyltransferase 2-like" evidence="1">
    <location>
        <begin position="7"/>
        <end position="133"/>
    </location>
</feature>
<evidence type="ECO:0000313" key="2">
    <source>
        <dbReference type="EMBL" id="CAH2407750.1"/>
    </source>
</evidence>
<keyword evidence="2" id="KW-0808">Transferase</keyword>
<dbReference type="GO" id="GO:0016740">
    <property type="term" value="F:transferase activity"/>
    <property type="evidence" value="ECO:0007669"/>
    <property type="project" value="UniProtKB-KW"/>
</dbReference>
<proteinExistence type="predicted"/>
<sequence>MPVTVISICIPTYNRSRMLAELLDSIVAQRLQDDIEVVISDDASPDDTVAVAESYRKKIKHFKLIAQPSNLGLDRNFLAVTAAATGDYIWLMGDDDRLEPGGARRVLDALKHWPQIVGLTLGVIDYDVRMEHPVGIREMPPTQVMIGASEVFSRIADLLGFMSALVVKRDLWEGQARDPAVQAIDNYYVQVLILGRVIADSGQWGVLREPCVGFRTDNDQFNMKLGWLNRLKVDIRAYDELADTLFADDPTAHAAMRDRVFETHVMARIVNARTAAGHTPEIARAIGMLMKAYGSKPRFWTRAVPILIAPKWSIRQARTLYKRFSRFSGTARARRLAHQTDGSRQ</sequence>
<keyword evidence="3" id="KW-1185">Reference proteome</keyword>
<comment type="caution">
    <text evidence="2">The sequence shown here is derived from an EMBL/GenBank/DDBJ whole genome shotgun (WGS) entry which is preliminary data.</text>
</comment>
<dbReference type="SUPFAM" id="SSF53448">
    <property type="entry name" value="Nucleotide-diphospho-sugar transferases"/>
    <property type="match status" value="1"/>
</dbReference>
<evidence type="ECO:0000313" key="3">
    <source>
        <dbReference type="Proteomes" id="UP001153050"/>
    </source>
</evidence>
<name>A0ABM9EEG9_9HYPH</name>
<protein>
    <submittedName>
        <fullName evidence="2">Glycosyl transferase</fullName>
    </submittedName>
</protein>
<dbReference type="Pfam" id="PF00535">
    <property type="entry name" value="Glycos_transf_2"/>
    <property type="match status" value="1"/>
</dbReference>
<accession>A0ABM9EEG9</accession>
<evidence type="ECO:0000259" key="1">
    <source>
        <dbReference type="Pfam" id="PF00535"/>
    </source>
</evidence>
<reference evidence="2 3" key="1">
    <citation type="submission" date="2022-03" db="EMBL/GenBank/DDBJ databases">
        <authorList>
            <person name="Brunel B."/>
        </authorList>
    </citation>
    <scope>NUCLEOTIDE SEQUENCE [LARGE SCALE GENOMIC DNA]</scope>
    <source>
        <strain evidence="2">STM5069sample</strain>
    </source>
</reference>